<evidence type="ECO:0000313" key="1">
    <source>
        <dbReference type="EMBL" id="AMB94124.1"/>
    </source>
</evidence>
<evidence type="ECO:0000313" key="3">
    <source>
        <dbReference type="Proteomes" id="UP000069912"/>
    </source>
</evidence>
<reference evidence="1 3" key="1">
    <citation type="journal article" date="2016" name="Genome Announc.">
        <title>Complete Genome Sequences of Aerococcus christensenii CCUG 28831T, Aerococcus sanguinicola CCUG 43001T, Aerococcus urinae CCUG 36881T, Aerococcus urinaeequi CCUG 28094T, Aerococcus urinaehominis CCUG 42038 BT, and Aerococcus viridans CCUG 4311T.</title>
        <authorList>
            <person name="Carkaci D."/>
            <person name="Dargis R."/>
            <person name="Nielsen X.C."/>
            <person name="Skovgaard O."/>
            <person name="Fuursted K."/>
            <person name="Christensen J.J."/>
        </authorList>
    </citation>
    <scope>NUCLEOTIDE SEQUENCE [LARGE SCALE GENOMIC DNA]</scope>
    <source>
        <strain evidence="1 3">CCUG43001</strain>
    </source>
</reference>
<dbReference type="EMBL" id="PKGY01000002">
    <property type="protein sequence ID" value="PKZ22214.1"/>
    <property type="molecule type" value="Genomic_DNA"/>
</dbReference>
<reference evidence="3" key="2">
    <citation type="submission" date="2016-01" db="EMBL/GenBank/DDBJ databases">
        <title>Six Aerococcus type strain genome sequencing and assembly using PacBio and Illumina Hiseq.</title>
        <authorList>
            <person name="Carkaci D."/>
            <person name="Dargis R."/>
            <person name="Nielsen X.C."/>
            <person name="Skovgaard O."/>
            <person name="Fuursted K."/>
            <person name="Christensen J.J."/>
        </authorList>
    </citation>
    <scope>NUCLEOTIDE SEQUENCE [LARGE SCALE GENOMIC DNA]</scope>
    <source>
        <strain evidence="3">CCUG43001</strain>
    </source>
</reference>
<keyword evidence="3" id="KW-1185">Reference proteome</keyword>
<dbReference type="AlphaFoldDB" id="A0A0X8FB67"/>
<protein>
    <submittedName>
        <fullName evidence="1">Uncharacterized protein</fullName>
    </submittedName>
</protein>
<dbReference type="Proteomes" id="UP000234239">
    <property type="component" value="Unassembled WGS sequence"/>
</dbReference>
<organism evidence="1 3">
    <name type="scientific">Aerococcus sanguinicola</name>
    <dbReference type="NCBI Taxonomy" id="119206"/>
    <lineage>
        <taxon>Bacteria</taxon>
        <taxon>Bacillati</taxon>
        <taxon>Bacillota</taxon>
        <taxon>Bacilli</taxon>
        <taxon>Lactobacillales</taxon>
        <taxon>Aerococcaceae</taxon>
        <taxon>Aerococcus</taxon>
    </lineage>
</organism>
<proteinExistence type="predicted"/>
<gene>
    <name evidence="1" type="ORF">AWM72_04795</name>
    <name evidence="2" type="ORF">CYJ28_03610</name>
</gene>
<evidence type="ECO:0000313" key="4">
    <source>
        <dbReference type="Proteomes" id="UP000234239"/>
    </source>
</evidence>
<accession>A0A0X8FB67</accession>
<evidence type="ECO:0000313" key="2">
    <source>
        <dbReference type="EMBL" id="PKZ22214.1"/>
    </source>
</evidence>
<reference evidence="2 4" key="3">
    <citation type="submission" date="2017-12" db="EMBL/GenBank/DDBJ databases">
        <title>Phylogenetic diversity of female urinary microbiome.</title>
        <authorList>
            <person name="Thomas-White K."/>
            <person name="Wolfe A.J."/>
        </authorList>
    </citation>
    <scope>NUCLEOTIDE SEQUENCE [LARGE SCALE GENOMIC DNA]</scope>
    <source>
        <strain evidence="2 4">UMB0139</strain>
    </source>
</reference>
<dbReference type="Proteomes" id="UP000069912">
    <property type="component" value="Chromosome"/>
</dbReference>
<dbReference type="EMBL" id="CP014160">
    <property type="protein sequence ID" value="AMB94124.1"/>
    <property type="molecule type" value="Genomic_DNA"/>
</dbReference>
<sequence>MWIISYQATLEGYDCVLTLANTHPTPTIVDWLLLFILYLVGLAKAEIAPLHQNPPKTFSLLWLLAPELYFSRQPSHPVVRLARADLK</sequence>
<dbReference type="KEGG" id="asan:AWM72_04795"/>
<name>A0A0X8FB67_9LACT</name>